<dbReference type="GeneID" id="7453201"/>
<dbReference type="InterPro" id="IPR005069">
    <property type="entry name" value="Nucl-diP-sugar_transferase"/>
</dbReference>
<dbReference type="PANTHER" id="PTHR47032:SF1">
    <property type="entry name" value="UDP-D-XYLOSE:L-FUCOSE ALPHA-1,3-D-XYLOSYLTRANSFERASE-RELATED"/>
    <property type="match status" value="1"/>
</dbReference>
<proteinExistence type="inferred from homology"/>
<dbReference type="AlphaFoldDB" id="B8C326"/>
<evidence type="ECO:0000256" key="1">
    <source>
        <dbReference type="ARBA" id="ARBA00007033"/>
    </source>
</evidence>
<feature type="domain" description="Nucleotide-diphospho-sugar transferase" evidence="2">
    <location>
        <begin position="272"/>
        <end position="489"/>
    </location>
</feature>
<dbReference type="InterPro" id="IPR052636">
    <property type="entry name" value="UDP-D-xylose:L-fucose_XylT"/>
</dbReference>
<dbReference type="PaxDb" id="35128-Thaps22776"/>
<dbReference type="Pfam" id="PF03407">
    <property type="entry name" value="Nucleotid_trans"/>
    <property type="match status" value="1"/>
</dbReference>
<gene>
    <name evidence="3" type="ORF">THAPSDRAFT_22776</name>
</gene>
<keyword evidence="4" id="KW-1185">Reference proteome</keyword>
<name>B8C326_THAPS</name>
<organism evidence="3 4">
    <name type="scientific">Thalassiosira pseudonana</name>
    <name type="common">Marine diatom</name>
    <name type="synonym">Cyclotella nana</name>
    <dbReference type="NCBI Taxonomy" id="35128"/>
    <lineage>
        <taxon>Eukaryota</taxon>
        <taxon>Sar</taxon>
        <taxon>Stramenopiles</taxon>
        <taxon>Ochrophyta</taxon>
        <taxon>Bacillariophyta</taxon>
        <taxon>Coscinodiscophyceae</taxon>
        <taxon>Thalassiosirophycidae</taxon>
        <taxon>Thalassiosirales</taxon>
        <taxon>Thalassiosiraceae</taxon>
        <taxon>Thalassiosira</taxon>
    </lineage>
</organism>
<dbReference type="KEGG" id="tps:THAPSDRAFT_22776"/>
<reference evidence="3 4" key="2">
    <citation type="journal article" date="2008" name="Nature">
        <title>The Phaeodactylum genome reveals the evolutionary history of diatom genomes.</title>
        <authorList>
            <person name="Bowler C."/>
            <person name="Allen A.E."/>
            <person name="Badger J.H."/>
            <person name="Grimwood J."/>
            <person name="Jabbari K."/>
            <person name="Kuo A."/>
            <person name="Maheswari U."/>
            <person name="Martens C."/>
            <person name="Maumus F."/>
            <person name="Otillar R.P."/>
            <person name="Rayko E."/>
            <person name="Salamov A."/>
            <person name="Vandepoele K."/>
            <person name="Beszteri B."/>
            <person name="Gruber A."/>
            <person name="Heijde M."/>
            <person name="Katinka M."/>
            <person name="Mock T."/>
            <person name="Valentin K."/>
            <person name="Verret F."/>
            <person name="Berges J.A."/>
            <person name="Brownlee C."/>
            <person name="Cadoret J.P."/>
            <person name="Chiovitti A."/>
            <person name="Choi C.J."/>
            <person name="Coesel S."/>
            <person name="De Martino A."/>
            <person name="Detter J.C."/>
            <person name="Durkin C."/>
            <person name="Falciatore A."/>
            <person name="Fournet J."/>
            <person name="Haruta M."/>
            <person name="Huysman M.J."/>
            <person name="Jenkins B.D."/>
            <person name="Jiroutova K."/>
            <person name="Jorgensen R.E."/>
            <person name="Joubert Y."/>
            <person name="Kaplan A."/>
            <person name="Kroger N."/>
            <person name="Kroth P.G."/>
            <person name="La Roche J."/>
            <person name="Lindquist E."/>
            <person name="Lommer M."/>
            <person name="Martin-Jezequel V."/>
            <person name="Lopez P.J."/>
            <person name="Lucas S."/>
            <person name="Mangogna M."/>
            <person name="McGinnis K."/>
            <person name="Medlin L.K."/>
            <person name="Montsant A."/>
            <person name="Oudot-Le Secq M.P."/>
            <person name="Napoli C."/>
            <person name="Obornik M."/>
            <person name="Parker M.S."/>
            <person name="Petit J.L."/>
            <person name="Porcel B.M."/>
            <person name="Poulsen N."/>
            <person name="Robison M."/>
            <person name="Rychlewski L."/>
            <person name="Rynearson T.A."/>
            <person name="Schmutz J."/>
            <person name="Shapiro H."/>
            <person name="Siaut M."/>
            <person name="Stanley M."/>
            <person name="Sussman M.R."/>
            <person name="Taylor A.R."/>
            <person name="Vardi A."/>
            <person name="von Dassow P."/>
            <person name="Vyverman W."/>
            <person name="Willis A."/>
            <person name="Wyrwicz L.S."/>
            <person name="Rokhsar D.S."/>
            <person name="Weissenbach J."/>
            <person name="Armbrust E.V."/>
            <person name="Green B.R."/>
            <person name="Van de Peer Y."/>
            <person name="Grigoriev I.V."/>
        </authorList>
    </citation>
    <scope>NUCLEOTIDE SEQUENCE [LARGE SCALE GENOMIC DNA]</scope>
    <source>
        <strain evidence="3 4">CCMP1335</strain>
    </source>
</reference>
<protein>
    <recommendedName>
        <fullName evidence="2">Nucleotide-diphospho-sugar transferase domain-containing protein</fullName>
    </recommendedName>
</protein>
<dbReference type="SUPFAM" id="SSF53448">
    <property type="entry name" value="Nucleotide-diphospho-sugar transferases"/>
    <property type="match status" value="1"/>
</dbReference>
<evidence type="ECO:0000313" key="4">
    <source>
        <dbReference type="Proteomes" id="UP000001449"/>
    </source>
</evidence>
<dbReference type="GO" id="GO:0016757">
    <property type="term" value="F:glycosyltransferase activity"/>
    <property type="evidence" value="ECO:0000318"/>
    <property type="project" value="GO_Central"/>
</dbReference>
<accession>B8C326</accession>
<evidence type="ECO:0000313" key="3">
    <source>
        <dbReference type="EMBL" id="EED92487.1"/>
    </source>
</evidence>
<dbReference type="InterPro" id="IPR029044">
    <property type="entry name" value="Nucleotide-diphossugar_trans"/>
</dbReference>
<sequence length="561" mass="63646">MVSGRVVSELLSYNRGNNGTSSTPTNKLLFPKSTSSYTAGMLRVPKTELMETYDMGVPYSLKARDNSEALIIYNTPESLPSDVSIKHDALFGHHTANNNGVKTQSTAVANNLTSALENCDALNIMFTDAQHNRPASVECTAIIGDFESYHKNRWVRIRPKTTWEDQMPYMIPKLDKGVPLRHVGRITMENQGIDEYPSPPIDEISEKTGKVYEHWKALRRFFENVYTILDQLKTILDPIVKENTVVVMTVNKGQSLLLTNFVCNAHSRGFDISNVLVFPTDEESRKLAEGLGLAYYYDEINLGHMPEKEATYYGDDTFAAMMFAKILCVYYINLLGYDVLFQDVDITWLRDPLEFFHNKTNAAVQSYDIAFQHDGSPQPRFAPYSANSGFYYVRWNKRTQYLFTSFLYHGDLVATTASHQQVLVELLLEHASMFGLKVKVFDKVETDMFPGGYHFHRDPAVMKSIVTGKSNAYIFHMSWTENKSNKLLFLRQLGEWYVHDKCVETSVTDILEKEGKQLANGVLEGACCSAEPIISCHYRDKPSKIPCNESPPIDMNGASFW</sequence>
<dbReference type="InParanoid" id="B8C326"/>
<dbReference type="eggNOG" id="ENOG502R34C">
    <property type="taxonomic scope" value="Eukaryota"/>
</dbReference>
<dbReference type="RefSeq" id="XP_002290735.1">
    <property type="nucleotide sequence ID" value="XM_002290699.1"/>
</dbReference>
<dbReference type="Proteomes" id="UP000001449">
    <property type="component" value="Chromosome 5"/>
</dbReference>
<dbReference type="EMBL" id="CM000642">
    <property type="protein sequence ID" value="EED92487.1"/>
    <property type="molecule type" value="Genomic_DNA"/>
</dbReference>
<reference evidence="3 4" key="1">
    <citation type="journal article" date="2004" name="Science">
        <title>The genome of the diatom Thalassiosira pseudonana: ecology, evolution, and metabolism.</title>
        <authorList>
            <person name="Armbrust E.V."/>
            <person name="Berges J.A."/>
            <person name="Bowler C."/>
            <person name="Green B.R."/>
            <person name="Martinez D."/>
            <person name="Putnam N.H."/>
            <person name="Zhou S."/>
            <person name="Allen A.E."/>
            <person name="Apt K.E."/>
            <person name="Bechner M."/>
            <person name="Brzezinski M.A."/>
            <person name="Chaal B.K."/>
            <person name="Chiovitti A."/>
            <person name="Davis A.K."/>
            <person name="Demarest M.S."/>
            <person name="Detter J.C."/>
            <person name="Glavina T."/>
            <person name="Goodstein D."/>
            <person name="Hadi M.Z."/>
            <person name="Hellsten U."/>
            <person name="Hildebrand M."/>
            <person name="Jenkins B.D."/>
            <person name="Jurka J."/>
            <person name="Kapitonov V.V."/>
            <person name="Kroger N."/>
            <person name="Lau W.W."/>
            <person name="Lane T.W."/>
            <person name="Larimer F.W."/>
            <person name="Lippmeier J.C."/>
            <person name="Lucas S."/>
            <person name="Medina M."/>
            <person name="Montsant A."/>
            <person name="Obornik M."/>
            <person name="Parker M.S."/>
            <person name="Palenik B."/>
            <person name="Pazour G.J."/>
            <person name="Richardson P.M."/>
            <person name="Rynearson T.A."/>
            <person name="Saito M.A."/>
            <person name="Schwartz D.C."/>
            <person name="Thamatrakoln K."/>
            <person name="Valentin K."/>
            <person name="Vardi A."/>
            <person name="Wilkerson F.P."/>
            <person name="Rokhsar D.S."/>
        </authorList>
    </citation>
    <scope>NUCLEOTIDE SEQUENCE [LARGE SCALE GENOMIC DNA]</scope>
    <source>
        <strain evidence="3 4">CCMP1335</strain>
    </source>
</reference>
<dbReference type="GO" id="GO:0005794">
    <property type="term" value="C:Golgi apparatus"/>
    <property type="evidence" value="ECO:0000318"/>
    <property type="project" value="GO_Central"/>
</dbReference>
<dbReference type="HOGENOM" id="CLU_025479_0_0_1"/>
<comment type="similarity">
    <text evidence="1">Belongs to the glycosyltransferase 77 family.</text>
</comment>
<dbReference type="PANTHER" id="PTHR47032">
    <property type="entry name" value="UDP-D-XYLOSE:L-FUCOSE ALPHA-1,3-D-XYLOSYLTRANSFERASE-RELATED"/>
    <property type="match status" value="1"/>
</dbReference>
<evidence type="ECO:0000259" key="2">
    <source>
        <dbReference type="Pfam" id="PF03407"/>
    </source>
</evidence>